<dbReference type="Pfam" id="PF00550">
    <property type="entry name" value="PP-binding"/>
    <property type="match status" value="1"/>
</dbReference>
<dbReference type="InterPro" id="IPR025110">
    <property type="entry name" value="AMP-bd_C"/>
</dbReference>
<dbReference type="KEGG" id="nsh:GXM_08294"/>
<dbReference type="PANTHER" id="PTHR45527:SF14">
    <property type="entry name" value="PLIPASTATIN SYNTHASE SUBUNIT B"/>
    <property type="match status" value="1"/>
</dbReference>
<keyword evidence="7" id="KW-1185">Reference proteome</keyword>
<dbReference type="NCBIfam" id="TIGR01733">
    <property type="entry name" value="AA-adenyl-dom"/>
    <property type="match status" value="1"/>
</dbReference>
<dbReference type="InterPro" id="IPR010071">
    <property type="entry name" value="AA_adenyl_dom"/>
</dbReference>
<evidence type="ECO:0000256" key="1">
    <source>
        <dbReference type="ARBA" id="ARBA00001957"/>
    </source>
</evidence>
<dbReference type="Gene3D" id="2.30.38.10">
    <property type="entry name" value="Luciferase, Domain 3"/>
    <property type="match status" value="1"/>
</dbReference>
<dbReference type="InterPro" id="IPR000873">
    <property type="entry name" value="AMP-dep_synth/lig_dom"/>
</dbReference>
<dbReference type="InterPro" id="IPR001242">
    <property type="entry name" value="Condensation_dom"/>
</dbReference>
<dbReference type="Pfam" id="PF00501">
    <property type="entry name" value="AMP-binding"/>
    <property type="match status" value="1"/>
</dbReference>
<dbReference type="InterPro" id="IPR023213">
    <property type="entry name" value="CAT-like_dom_sf"/>
</dbReference>
<dbReference type="CDD" id="cd05930">
    <property type="entry name" value="A_NRPS"/>
    <property type="match status" value="1"/>
</dbReference>
<dbReference type="Gene3D" id="3.30.559.30">
    <property type="entry name" value="Nonribosomal peptide synthetase, condensation domain"/>
    <property type="match status" value="1"/>
</dbReference>
<dbReference type="PANTHER" id="PTHR45527">
    <property type="entry name" value="NONRIBOSOMAL PEPTIDE SYNTHETASE"/>
    <property type="match status" value="1"/>
</dbReference>
<dbReference type="PROSITE" id="PS00012">
    <property type="entry name" value="PHOSPHOPANTETHEINE"/>
    <property type="match status" value="1"/>
</dbReference>
<dbReference type="GO" id="GO:0003824">
    <property type="term" value="F:catalytic activity"/>
    <property type="evidence" value="ECO:0007669"/>
    <property type="project" value="InterPro"/>
</dbReference>
<dbReference type="EMBL" id="CP045227">
    <property type="protein sequence ID" value="QFS50800.1"/>
    <property type="molecule type" value="Genomic_DNA"/>
</dbReference>
<dbReference type="InterPro" id="IPR045851">
    <property type="entry name" value="AMP-bd_C_sf"/>
</dbReference>
<dbReference type="Gene3D" id="3.30.300.30">
    <property type="match status" value="1"/>
</dbReference>
<dbReference type="Gene3D" id="3.30.559.10">
    <property type="entry name" value="Chloramphenicol acetyltransferase-like domain"/>
    <property type="match status" value="1"/>
</dbReference>
<dbReference type="PROSITE" id="PS50075">
    <property type="entry name" value="CARRIER"/>
    <property type="match status" value="1"/>
</dbReference>
<evidence type="ECO:0000256" key="4">
    <source>
        <dbReference type="ARBA" id="ARBA00022553"/>
    </source>
</evidence>
<evidence type="ECO:0000256" key="2">
    <source>
        <dbReference type="ARBA" id="ARBA00006432"/>
    </source>
</evidence>
<keyword evidence="4" id="KW-0597">Phosphoprotein</keyword>
<dbReference type="SUPFAM" id="SSF47336">
    <property type="entry name" value="ACP-like"/>
    <property type="match status" value="1"/>
</dbReference>
<accession>A0A5P8WDV6</accession>
<dbReference type="InterPro" id="IPR009081">
    <property type="entry name" value="PP-bd_ACP"/>
</dbReference>
<dbReference type="Pfam" id="PF13193">
    <property type="entry name" value="AMP-binding_C"/>
    <property type="match status" value="1"/>
</dbReference>
<dbReference type="RefSeq" id="WP_152591623.1">
    <property type="nucleotide sequence ID" value="NZ_CP045227.1"/>
</dbReference>
<dbReference type="FunFam" id="1.10.1200.10:FF:000005">
    <property type="entry name" value="Nonribosomal peptide synthetase 1"/>
    <property type="match status" value="1"/>
</dbReference>
<gene>
    <name evidence="6" type="ORF">GXM_08294</name>
</gene>
<dbReference type="Gene3D" id="3.40.50.980">
    <property type="match status" value="2"/>
</dbReference>
<evidence type="ECO:0000256" key="3">
    <source>
        <dbReference type="ARBA" id="ARBA00022450"/>
    </source>
</evidence>
<dbReference type="InterPro" id="IPR036736">
    <property type="entry name" value="ACP-like_sf"/>
</dbReference>
<reference evidence="6 7" key="1">
    <citation type="submission" date="2019-10" db="EMBL/GenBank/DDBJ databases">
        <title>Genomic and transcriptomic insights into the perfect genentic adaptation of a filamentous nitrogen-fixing cyanobacterium to rice fields.</title>
        <authorList>
            <person name="Chen Z."/>
        </authorList>
    </citation>
    <scope>NUCLEOTIDE SEQUENCE [LARGE SCALE GENOMIC DNA]</scope>
    <source>
        <strain evidence="6">CCNUC1</strain>
    </source>
</reference>
<keyword evidence="3" id="KW-0596">Phosphopantetheine</keyword>
<dbReference type="Gene3D" id="3.40.50.1820">
    <property type="entry name" value="alpha/beta hydrolase"/>
    <property type="match status" value="1"/>
</dbReference>
<feature type="domain" description="Carrier" evidence="5">
    <location>
        <begin position="969"/>
        <end position="1044"/>
    </location>
</feature>
<comment type="cofactor">
    <cofactor evidence="1">
        <name>pantetheine 4'-phosphate</name>
        <dbReference type="ChEBI" id="CHEBI:47942"/>
    </cofactor>
</comment>
<comment type="similarity">
    <text evidence="2">Belongs to the ATP-dependent AMP-binding enzyme family.</text>
</comment>
<evidence type="ECO:0000313" key="7">
    <source>
        <dbReference type="Proteomes" id="UP000326678"/>
    </source>
</evidence>
<dbReference type="AlphaFoldDB" id="A0A5P8WDV6"/>
<dbReference type="InterPro" id="IPR006162">
    <property type="entry name" value="Ppantetheine_attach_site"/>
</dbReference>
<dbReference type="Pfam" id="PF00668">
    <property type="entry name" value="Condensation"/>
    <property type="match status" value="1"/>
</dbReference>
<sequence length="1076" mass="121034">MQAPTIEGFRLSPQQEHLWYLQQLDNKSVYCSDCIILITGNLDIQRLELALQAVVNRHEILRTCFRCLPGMTIPVQVITNNKITLGQTYNLRDLTAEEQDTKFKVIVQNLKCLPFDLEKGLNLQTALITLSSDKHLLYLSLPAICGDIITLHNLMGEVAGAYSDTQESELSEEPLQYADFSEWQNQILEAEETEIGRKYWLQQNLSIADTVKLPYEINNSYKHQFELKVFNSLIDNDLVQKIEIIAKKYNTSSSIFLLTCWQVLLWRLLEQSEIIIGVGTDGRKYDELKNALGLFAKYLPLRSHLEEKLSFSKVLQQVNQSIEEISKWQECFSWEQINSSATKLTNLPFGFNFQQESVICDAGNVKFSIEKQYTCIERFKIQLSCKQQVETLNLEFHYDSNLFNGESIELIAENFNQLVTSVINTPEELISKLNILSDRTLQKLLFEFNKTESNYPKNNCIHQLFTEQIERTPDNIAVAFNNQQLTYTELNARANQLANYLQRLGVGAEVLVGICVERSVEMLVGILGILKAGGAYVPLDPHYPQERLAFMLEDTQISILLTQQHLLEGLPNHNAQLVCLDTDWEIIAQESQENPLITASPENLAYVIYTSGSTGKPKGVAIAHRNLVHSTTARISYYQEPVTSFLLLSSFAFDSSVAGIFWTLCCGGTLHLPAEGVQREVTTLVKLISQNCISHLLSLPSLYGLILQQAKPEQLNSLCAVIVAGEACPPELVQHHSQLQSKTSLFNEYGPTEATVWSSVHHCHSLETGTQLSIGRPIANTQIYILDSHLHPVPVGVPGEIYISGAGLARGYLNQPVITSEKFIPHPFSQKPGMRLYKTGDIARYLSDGNIEFLGRIDNQVKIRGFRIELGEIETVLNQHPQVQETVVISREDVPGNQNLVAYIVLKPESNSKADELRSFLQEKLPDFMIPAVFVSLQALPLTANGKVDRRALPAPNEVNTWVDESYVAPRNSLEEQLATIWAEMLKVEKVGIYNNFFALGGHSLLVTQLISRIRDVLGVELLIQDVFANPTVAELSVIVTQKLTEQVDDESLARSLAELEDLSDEDIQLILSDSQ</sequence>
<dbReference type="InterPro" id="IPR029058">
    <property type="entry name" value="AB_hydrolase_fold"/>
</dbReference>
<dbReference type="Proteomes" id="UP000326678">
    <property type="component" value="Chromosome Gxm2"/>
</dbReference>
<dbReference type="GO" id="GO:0031177">
    <property type="term" value="F:phosphopantetheine binding"/>
    <property type="evidence" value="ECO:0007669"/>
    <property type="project" value="InterPro"/>
</dbReference>
<protein>
    <submittedName>
        <fullName evidence="6">Non-ribosomal peptide synthetase</fullName>
    </submittedName>
</protein>
<dbReference type="PROSITE" id="PS00455">
    <property type="entry name" value="AMP_BINDING"/>
    <property type="match status" value="1"/>
</dbReference>
<organism evidence="6 7">
    <name type="scientific">Nostoc sphaeroides CCNUC1</name>
    <dbReference type="NCBI Taxonomy" id="2653204"/>
    <lineage>
        <taxon>Bacteria</taxon>
        <taxon>Bacillati</taxon>
        <taxon>Cyanobacteriota</taxon>
        <taxon>Cyanophyceae</taxon>
        <taxon>Nostocales</taxon>
        <taxon>Nostocaceae</taxon>
        <taxon>Nostoc</taxon>
    </lineage>
</organism>
<dbReference type="InterPro" id="IPR020845">
    <property type="entry name" value="AMP-binding_CS"/>
</dbReference>
<dbReference type="FunFam" id="3.40.50.980:FF:000001">
    <property type="entry name" value="Non-ribosomal peptide synthetase"/>
    <property type="match status" value="1"/>
</dbReference>
<dbReference type="FunFam" id="3.40.50.12780:FF:000012">
    <property type="entry name" value="Non-ribosomal peptide synthetase"/>
    <property type="match status" value="1"/>
</dbReference>
<dbReference type="SMART" id="SM00823">
    <property type="entry name" value="PKS_PP"/>
    <property type="match status" value="1"/>
</dbReference>
<dbReference type="FunFam" id="2.30.38.10:FF:000001">
    <property type="entry name" value="Non-ribosomal peptide synthetase PvdI"/>
    <property type="match status" value="1"/>
</dbReference>
<dbReference type="InterPro" id="IPR020806">
    <property type="entry name" value="PKS_PP-bd"/>
</dbReference>
<proteinExistence type="inferred from homology"/>
<dbReference type="GO" id="GO:0043041">
    <property type="term" value="P:amino acid activation for nonribosomal peptide biosynthetic process"/>
    <property type="evidence" value="ECO:0007669"/>
    <property type="project" value="TreeGrafter"/>
</dbReference>
<dbReference type="GO" id="GO:0044550">
    <property type="term" value="P:secondary metabolite biosynthetic process"/>
    <property type="evidence" value="ECO:0007669"/>
    <property type="project" value="UniProtKB-ARBA"/>
</dbReference>
<dbReference type="FunFam" id="3.30.300.30:FF:000010">
    <property type="entry name" value="Enterobactin synthetase component F"/>
    <property type="match status" value="1"/>
</dbReference>
<evidence type="ECO:0000313" key="6">
    <source>
        <dbReference type="EMBL" id="QFS50800.1"/>
    </source>
</evidence>
<dbReference type="SUPFAM" id="SSF56801">
    <property type="entry name" value="Acetyl-CoA synthetase-like"/>
    <property type="match status" value="1"/>
</dbReference>
<dbReference type="GO" id="GO:0005829">
    <property type="term" value="C:cytosol"/>
    <property type="evidence" value="ECO:0007669"/>
    <property type="project" value="TreeGrafter"/>
</dbReference>
<evidence type="ECO:0000259" key="5">
    <source>
        <dbReference type="PROSITE" id="PS50075"/>
    </source>
</evidence>
<dbReference type="GO" id="GO:0008610">
    <property type="term" value="P:lipid biosynthetic process"/>
    <property type="evidence" value="ECO:0007669"/>
    <property type="project" value="UniProtKB-ARBA"/>
</dbReference>
<name>A0A5P8WDV6_9NOSO</name>
<dbReference type="SUPFAM" id="SSF52777">
    <property type="entry name" value="CoA-dependent acyltransferases"/>
    <property type="match status" value="2"/>
</dbReference>